<keyword evidence="3" id="KW-1185">Reference proteome</keyword>
<sequence>MSTQNFNDKTIVTKSKRGRKALAVSEGHIDTTGRTHIMTVRRSNPPTSKRKSSKAPNAIKPSNNYCSRCEQKDNYIDVLNDRIGKLENAVNILTNETKQNNNQENPQPLSTIRTEENFNLFNQNSTELFERQNQTQLQVQMETPITTSTPDIGVPYQFVDSAIPLPYIGLEVPFQYQIQLQTQYNIITNMITQIQTQMEAPNSTLSLSYELEDPADWSHLPNNTDNYDNNKS</sequence>
<proteinExistence type="predicted"/>
<evidence type="ECO:0000256" key="1">
    <source>
        <dbReference type="SAM" id="MobiDB-lite"/>
    </source>
</evidence>
<dbReference type="EMBL" id="CAMKVN010000320">
    <property type="protein sequence ID" value="CAI2166625.1"/>
    <property type="molecule type" value="Genomic_DNA"/>
</dbReference>
<comment type="caution">
    <text evidence="2">The sequence shown here is derived from an EMBL/GenBank/DDBJ whole genome shotgun (WGS) entry which is preliminary data.</text>
</comment>
<name>A0A9W4SGV8_9GLOM</name>
<evidence type="ECO:0000313" key="3">
    <source>
        <dbReference type="Proteomes" id="UP001153678"/>
    </source>
</evidence>
<accession>A0A9W4SGV8</accession>
<dbReference type="Proteomes" id="UP001153678">
    <property type="component" value="Unassembled WGS sequence"/>
</dbReference>
<protein>
    <submittedName>
        <fullName evidence="2">12593_t:CDS:1</fullName>
    </submittedName>
</protein>
<reference evidence="2" key="1">
    <citation type="submission" date="2022-08" db="EMBL/GenBank/DDBJ databases">
        <authorList>
            <person name="Kallberg Y."/>
            <person name="Tangrot J."/>
            <person name="Rosling A."/>
        </authorList>
    </citation>
    <scope>NUCLEOTIDE SEQUENCE</scope>
    <source>
        <strain evidence="2">Wild A</strain>
    </source>
</reference>
<organism evidence="2 3">
    <name type="scientific">Funneliformis geosporum</name>
    <dbReference type="NCBI Taxonomy" id="1117311"/>
    <lineage>
        <taxon>Eukaryota</taxon>
        <taxon>Fungi</taxon>
        <taxon>Fungi incertae sedis</taxon>
        <taxon>Mucoromycota</taxon>
        <taxon>Glomeromycotina</taxon>
        <taxon>Glomeromycetes</taxon>
        <taxon>Glomerales</taxon>
        <taxon>Glomeraceae</taxon>
        <taxon>Funneliformis</taxon>
    </lineage>
</organism>
<feature type="region of interest" description="Disordered" evidence="1">
    <location>
        <begin position="41"/>
        <end position="61"/>
    </location>
</feature>
<gene>
    <name evidence="2" type="ORF">FWILDA_LOCUS2668</name>
</gene>
<evidence type="ECO:0000313" key="2">
    <source>
        <dbReference type="EMBL" id="CAI2166625.1"/>
    </source>
</evidence>
<dbReference type="AlphaFoldDB" id="A0A9W4SGV8"/>